<evidence type="ECO:0000313" key="2">
    <source>
        <dbReference type="EMBL" id="CAI9787662.1"/>
    </source>
</evidence>
<keyword evidence="3" id="KW-1185">Reference proteome</keyword>
<dbReference type="InterPro" id="IPR007789">
    <property type="entry name" value="DUF688"/>
</dbReference>
<feature type="region of interest" description="Disordered" evidence="1">
    <location>
        <begin position="297"/>
        <end position="332"/>
    </location>
</feature>
<feature type="region of interest" description="Disordered" evidence="1">
    <location>
        <begin position="348"/>
        <end position="376"/>
    </location>
</feature>
<evidence type="ECO:0000313" key="3">
    <source>
        <dbReference type="Proteomes" id="UP000834106"/>
    </source>
</evidence>
<evidence type="ECO:0000256" key="1">
    <source>
        <dbReference type="SAM" id="MobiDB-lite"/>
    </source>
</evidence>
<gene>
    <name evidence="2" type="ORF">FPE_LOCUS35092</name>
</gene>
<feature type="compositionally biased region" description="Polar residues" evidence="1">
    <location>
        <begin position="297"/>
        <end position="315"/>
    </location>
</feature>
<proteinExistence type="predicted"/>
<protein>
    <submittedName>
        <fullName evidence="2">Uncharacterized protein</fullName>
    </submittedName>
</protein>
<name>A0AAD2EDC1_9LAMI</name>
<dbReference type="Pfam" id="PF05097">
    <property type="entry name" value="DUF688"/>
    <property type="match status" value="1"/>
</dbReference>
<accession>A0AAD2EDC1</accession>
<dbReference type="PANTHER" id="PTHR33671:SF2">
    <property type="entry name" value="N-METHYLTRANSFERASE, PUTATIVE (DUF688)-RELATED"/>
    <property type="match status" value="1"/>
</dbReference>
<dbReference type="Proteomes" id="UP000834106">
    <property type="component" value="Chromosome 23"/>
</dbReference>
<reference evidence="2" key="1">
    <citation type="submission" date="2023-05" db="EMBL/GenBank/DDBJ databases">
        <authorList>
            <person name="Huff M."/>
        </authorList>
    </citation>
    <scope>NUCLEOTIDE SEQUENCE</scope>
</reference>
<organism evidence="2 3">
    <name type="scientific">Fraxinus pennsylvanica</name>
    <dbReference type="NCBI Taxonomy" id="56036"/>
    <lineage>
        <taxon>Eukaryota</taxon>
        <taxon>Viridiplantae</taxon>
        <taxon>Streptophyta</taxon>
        <taxon>Embryophyta</taxon>
        <taxon>Tracheophyta</taxon>
        <taxon>Spermatophyta</taxon>
        <taxon>Magnoliopsida</taxon>
        <taxon>eudicotyledons</taxon>
        <taxon>Gunneridae</taxon>
        <taxon>Pentapetalae</taxon>
        <taxon>asterids</taxon>
        <taxon>lamiids</taxon>
        <taxon>Lamiales</taxon>
        <taxon>Oleaceae</taxon>
        <taxon>Oleeae</taxon>
        <taxon>Fraxinus</taxon>
    </lineage>
</organism>
<feature type="region of interest" description="Disordered" evidence="1">
    <location>
        <begin position="438"/>
        <end position="463"/>
    </location>
</feature>
<feature type="compositionally biased region" description="Basic and acidic residues" evidence="1">
    <location>
        <begin position="23"/>
        <end position="34"/>
    </location>
</feature>
<dbReference type="EMBL" id="OU503058">
    <property type="protein sequence ID" value="CAI9787662.1"/>
    <property type="molecule type" value="Genomic_DNA"/>
</dbReference>
<feature type="region of interest" description="Disordered" evidence="1">
    <location>
        <begin position="75"/>
        <end position="98"/>
    </location>
</feature>
<sequence>MLLKNLMEEKQLDYDQPLLSVRRSEKDNERKIDKSLPGIPRLPHCKKELKSGPVTNPGTVPFYWEELPGRPKEEIKPHDEISDRPLIAPKLSPGKSSTVNQQDYDKFYMNTSVDQSQARNAHCDVQSVRSQDEDVNNFERCNKTIEKESSHSGESDETYVDALDTFSSSESVFLNFSTSGVSSFDELDAKPSGTFSTDPLARDDRFLPAAKAMASDTPQIATKKQPIVQEKKPSMQHGPILVKHYLQFRDDDEEEGDEYYDQHGNLPAVCGLLPRFCLKRSFCLIHPVTATSMKTRLPKSSVNKLQGRSSVASSFRKSDDKPRSNFSDQNSACDQTSLRNDFNLSICKRQNPKESMQHRKLRKHSTSMSIDESSNKEKEVINLSKETKNQGINGSGSHKKGYKTFRDFLSEKDSSEESSYSGIPVVEKTLYVDTVQKVKSPSREPYSSNMQGSKEPPGSREKEYDVVTKMTDQFPLVDCSVKDIIKLKAVDGAKLLPDSQKFNDINAESSFSNSIQKGGMEASKVLEPDQEINEDSTTAANVEVTDKGATESLQKQPGKIENRENFHQSRLQFPLPPPSPIKPSESWLQRTLPSMSTKNPYIRSNLRAAANTQKQVSKKCSSIKLLLFRGTFDSTPDE</sequence>
<dbReference type="AlphaFoldDB" id="A0AAD2EDC1"/>
<dbReference type="PANTHER" id="PTHR33671">
    <property type="entry name" value="N-METHYLTRANSFERASE, PUTATIVE (DUF688)-RELATED"/>
    <property type="match status" value="1"/>
</dbReference>
<feature type="region of interest" description="Disordered" evidence="1">
    <location>
        <begin position="23"/>
        <end position="53"/>
    </location>
</feature>